<dbReference type="GO" id="GO:0032506">
    <property type="term" value="P:cytokinetic process"/>
    <property type="evidence" value="ECO:0007669"/>
    <property type="project" value="TreeGrafter"/>
</dbReference>
<dbReference type="InterPro" id="IPR052521">
    <property type="entry name" value="Cell_div_SPOR-domain"/>
</dbReference>
<keyword evidence="2" id="KW-0812">Transmembrane</keyword>
<feature type="domain" description="SPOR" evidence="3">
    <location>
        <begin position="163"/>
        <end position="243"/>
    </location>
</feature>
<accession>A0A831ZXI5</accession>
<keyword evidence="2" id="KW-0472">Membrane</keyword>
<dbReference type="GO" id="GO:0032153">
    <property type="term" value="C:cell division site"/>
    <property type="evidence" value="ECO:0007669"/>
    <property type="project" value="TreeGrafter"/>
</dbReference>
<sequence length="251" mass="27293">MSRLKDRIHQYEEENEPRRLRVELTGVQAFVCVLVFFFSLTGVFVAGVLTGRGVSREARESATVQGTLYRLLGLRPAVEEPVDNASETWIPAEKILATLESEKELTTLQKPGPSKAAPTAPPASPTGKPSAPSSGGAETPNFAEQPPPLSGQEEPPETALPTPPASGSYALMVASMRRQENAAALLDRLKKKGHKAAMERIAVSDQDVWYRVILGGFDTRQKALEYAARLNKEEKLEAIVIRRESSGTADN</sequence>
<feature type="transmembrane region" description="Helical" evidence="2">
    <location>
        <begin position="27"/>
        <end position="49"/>
    </location>
</feature>
<dbReference type="Pfam" id="PF05036">
    <property type="entry name" value="SPOR"/>
    <property type="match status" value="1"/>
</dbReference>
<dbReference type="GO" id="GO:0042834">
    <property type="term" value="F:peptidoglycan binding"/>
    <property type="evidence" value="ECO:0007669"/>
    <property type="project" value="InterPro"/>
</dbReference>
<dbReference type="AlphaFoldDB" id="A0A831ZXI5"/>
<evidence type="ECO:0000313" key="4">
    <source>
        <dbReference type="EMBL" id="HFK96842.1"/>
    </source>
</evidence>
<dbReference type="PROSITE" id="PS51724">
    <property type="entry name" value="SPOR"/>
    <property type="match status" value="1"/>
</dbReference>
<dbReference type="SUPFAM" id="SSF110997">
    <property type="entry name" value="Sporulation related repeat"/>
    <property type="match status" value="1"/>
</dbReference>
<gene>
    <name evidence="4" type="ORF">ENS06_05895</name>
</gene>
<dbReference type="InterPro" id="IPR007730">
    <property type="entry name" value="SPOR-like_dom"/>
</dbReference>
<feature type="region of interest" description="Disordered" evidence="1">
    <location>
        <begin position="106"/>
        <end position="167"/>
    </location>
</feature>
<reference evidence="4" key="1">
    <citation type="journal article" date="2020" name="mSystems">
        <title>Genome- and Community-Level Interaction Insights into Carbon Utilization and Element Cycling Functions of Hydrothermarchaeota in Hydrothermal Sediment.</title>
        <authorList>
            <person name="Zhou Z."/>
            <person name="Liu Y."/>
            <person name="Xu W."/>
            <person name="Pan J."/>
            <person name="Luo Z.H."/>
            <person name="Li M."/>
        </authorList>
    </citation>
    <scope>NUCLEOTIDE SEQUENCE [LARGE SCALE GENOMIC DNA]</scope>
    <source>
        <strain evidence="4">SpSt-456</strain>
    </source>
</reference>
<name>A0A831ZXI5_9BACT</name>
<dbReference type="Gene3D" id="3.30.70.1070">
    <property type="entry name" value="Sporulation related repeat"/>
    <property type="match status" value="1"/>
</dbReference>
<dbReference type="GO" id="GO:0030428">
    <property type="term" value="C:cell septum"/>
    <property type="evidence" value="ECO:0007669"/>
    <property type="project" value="TreeGrafter"/>
</dbReference>
<evidence type="ECO:0000259" key="3">
    <source>
        <dbReference type="PROSITE" id="PS51724"/>
    </source>
</evidence>
<evidence type="ECO:0000256" key="2">
    <source>
        <dbReference type="SAM" id="Phobius"/>
    </source>
</evidence>
<dbReference type="PANTHER" id="PTHR38687">
    <property type="entry name" value="CELL DIVISION PROTEIN DEDD-RELATED"/>
    <property type="match status" value="1"/>
</dbReference>
<feature type="compositionally biased region" description="Low complexity" evidence="1">
    <location>
        <begin position="125"/>
        <end position="137"/>
    </location>
</feature>
<keyword evidence="2" id="KW-1133">Transmembrane helix</keyword>
<dbReference type="EMBL" id="DSTK01000016">
    <property type="protein sequence ID" value="HFK96842.1"/>
    <property type="molecule type" value="Genomic_DNA"/>
</dbReference>
<protein>
    <submittedName>
        <fullName evidence="4">SPOR domain-containing protein</fullName>
    </submittedName>
</protein>
<organism evidence="4">
    <name type="scientific">Desulfacinum infernum</name>
    <dbReference type="NCBI Taxonomy" id="35837"/>
    <lineage>
        <taxon>Bacteria</taxon>
        <taxon>Pseudomonadati</taxon>
        <taxon>Thermodesulfobacteriota</taxon>
        <taxon>Syntrophobacteria</taxon>
        <taxon>Syntrophobacterales</taxon>
        <taxon>Syntrophobacteraceae</taxon>
        <taxon>Desulfacinum</taxon>
    </lineage>
</organism>
<dbReference type="InterPro" id="IPR036680">
    <property type="entry name" value="SPOR-like_sf"/>
</dbReference>
<dbReference type="PANTHER" id="PTHR38687:SF1">
    <property type="entry name" value="CELL DIVISION PROTEIN DEDD"/>
    <property type="match status" value="1"/>
</dbReference>
<evidence type="ECO:0000256" key="1">
    <source>
        <dbReference type="SAM" id="MobiDB-lite"/>
    </source>
</evidence>
<proteinExistence type="predicted"/>
<comment type="caution">
    <text evidence="4">The sequence shown here is derived from an EMBL/GenBank/DDBJ whole genome shotgun (WGS) entry which is preliminary data.</text>
</comment>